<accession>A0AB39PPN8</accession>
<dbReference type="EMBL" id="CP163439">
    <property type="protein sequence ID" value="XDQ32562.1"/>
    <property type="molecule type" value="Genomic_DNA"/>
</dbReference>
<feature type="transmembrane region" description="Helical" evidence="1">
    <location>
        <begin position="123"/>
        <end position="141"/>
    </location>
</feature>
<keyword evidence="1" id="KW-0472">Membrane</keyword>
<evidence type="ECO:0008006" key="3">
    <source>
        <dbReference type="Google" id="ProtNLM"/>
    </source>
</evidence>
<reference evidence="2" key="1">
    <citation type="submission" date="2024-07" db="EMBL/GenBank/DDBJ databases">
        <authorList>
            <person name="Yu S.T."/>
        </authorList>
    </citation>
    <scope>NUCLEOTIDE SEQUENCE</scope>
    <source>
        <strain evidence="2">R28</strain>
    </source>
</reference>
<organism evidence="2">
    <name type="scientific">Streptomyces sp. R28</name>
    <dbReference type="NCBI Taxonomy" id="3238628"/>
    <lineage>
        <taxon>Bacteria</taxon>
        <taxon>Bacillati</taxon>
        <taxon>Actinomycetota</taxon>
        <taxon>Actinomycetes</taxon>
        <taxon>Kitasatosporales</taxon>
        <taxon>Streptomycetaceae</taxon>
        <taxon>Streptomyces</taxon>
    </lineage>
</organism>
<feature type="transmembrane region" description="Helical" evidence="1">
    <location>
        <begin position="47"/>
        <end position="65"/>
    </location>
</feature>
<evidence type="ECO:0000256" key="1">
    <source>
        <dbReference type="SAM" id="Phobius"/>
    </source>
</evidence>
<evidence type="ECO:0000313" key="2">
    <source>
        <dbReference type="EMBL" id="XDQ32562.1"/>
    </source>
</evidence>
<dbReference type="AlphaFoldDB" id="A0AB39PPN8"/>
<dbReference type="RefSeq" id="WP_369167064.1">
    <property type="nucleotide sequence ID" value="NZ_CP163439.1"/>
</dbReference>
<name>A0AB39PPN8_9ACTN</name>
<keyword evidence="1" id="KW-0812">Transmembrane</keyword>
<feature type="transmembrane region" description="Helical" evidence="1">
    <location>
        <begin position="147"/>
        <end position="165"/>
    </location>
</feature>
<keyword evidence="1" id="KW-1133">Transmembrane helix</keyword>
<feature type="transmembrane region" description="Helical" evidence="1">
    <location>
        <begin position="177"/>
        <end position="195"/>
    </location>
</feature>
<proteinExistence type="predicted"/>
<protein>
    <recommendedName>
        <fullName evidence="3">Integral membrane protein</fullName>
    </recommendedName>
</protein>
<feature type="transmembrane region" description="Helical" evidence="1">
    <location>
        <begin position="94"/>
        <end position="111"/>
    </location>
</feature>
<gene>
    <name evidence="2" type="ORF">AB5J49_03925</name>
</gene>
<feature type="transmembrane region" description="Helical" evidence="1">
    <location>
        <begin position="72"/>
        <end position="88"/>
    </location>
</feature>
<sequence length="196" mass="20528">MQAPHTHPTADRPHPASVLKRRWPTALAVVVVTLNVIASGSEDVADAVGGFGEILPLLPLIYLVVHQIGKPQATWPVLGAGLVAVFALPLQDVVAPSTVLVALALAVLLWGAVRGTPHGRAGLGVQAAGALVFGGLALAGLAVDPDLGRFLVAAGWFFHGVWDFVHLRLDKVVSRTFAEWCGVIDVLVAVQLLFLV</sequence>